<dbReference type="Pfam" id="PF13247">
    <property type="entry name" value="Fer4_11"/>
    <property type="match status" value="1"/>
</dbReference>
<comment type="subcellular location">
    <subcellularLocation>
        <location evidence="1">Cell envelope</location>
    </subcellularLocation>
</comment>
<dbReference type="PROSITE" id="PS51379">
    <property type="entry name" value="4FE4S_FER_2"/>
    <property type="match status" value="3"/>
</dbReference>
<dbReference type="GO" id="GO:0046872">
    <property type="term" value="F:metal ion binding"/>
    <property type="evidence" value="ECO:0007669"/>
    <property type="project" value="UniProtKB-KW"/>
</dbReference>
<dbReference type="SUPFAM" id="SSF54862">
    <property type="entry name" value="4Fe-4S ferredoxins"/>
    <property type="match status" value="1"/>
</dbReference>
<evidence type="ECO:0000256" key="7">
    <source>
        <dbReference type="SAM" id="Phobius"/>
    </source>
</evidence>
<feature type="domain" description="4Fe-4S ferredoxin-type" evidence="8">
    <location>
        <begin position="34"/>
        <end position="65"/>
    </location>
</feature>
<dbReference type="PROSITE" id="PS00198">
    <property type="entry name" value="4FE4S_FER_1"/>
    <property type="match status" value="1"/>
</dbReference>
<gene>
    <name evidence="9" type="ORF">SAMN02910291_00270</name>
</gene>
<evidence type="ECO:0000256" key="5">
    <source>
        <dbReference type="ARBA" id="ARBA00023004"/>
    </source>
</evidence>
<organism evidence="9 10">
    <name type="scientific">Desulfovibrio desulfuricans</name>
    <dbReference type="NCBI Taxonomy" id="876"/>
    <lineage>
        <taxon>Bacteria</taxon>
        <taxon>Pseudomonadati</taxon>
        <taxon>Thermodesulfobacteriota</taxon>
        <taxon>Desulfovibrionia</taxon>
        <taxon>Desulfovibrionales</taxon>
        <taxon>Desulfovibrionaceae</taxon>
        <taxon>Desulfovibrio</taxon>
    </lineage>
</organism>
<evidence type="ECO:0000256" key="1">
    <source>
        <dbReference type="ARBA" id="ARBA00004196"/>
    </source>
</evidence>
<dbReference type="EMBL" id="FPIW01000003">
    <property type="protein sequence ID" value="SFW17722.1"/>
    <property type="molecule type" value="Genomic_DNA"/>
</dbReference>
<feature type="domain" description="4Fe-4S ferredoxin-type" evidence="8">
    <location>
        <begin position="135"/>
        <end position="164"/>
    </location>
</feature>
<keyword evidence="7" id="KW-0812">Transmembrane</keyword>
<comment type="caution">
    <text evidence="9">The sequence shown here is derived from an EMBL/GenBank/DDBJ whole genome shotgun (WGS) entry which is preliminary data.</text>
</comment>
<name>A0AA94HQH8_DESDE</name>
<dbReference type="CDD" id="cd10560">
    <property type="entry name" value="FDH-O_like"/>
    <property type="match status" value="1"/>
</dbReference>
<keyword evidence="5" id="KW-0408">Iron</keyword>
<evidence type="ECO:0000256" key="3">
    <source>
        <dbReference type="ARBA" id="ARBA00022723"/>
    </source>
</evidence>
<evidence type="ECO:0000313" key="10">
    <source>
        <dbReference type="Proteomes" id="UP000182680"/>
    </source>
</evidence>
<evidence type="ECO:0000259" key="8">
    <source>
        <dbReference type="PROSITE" id="PS51379"/>
    </source>
</evidence>
<sequence>MITETRLPKKPRSFAQRLLYPFRRGTGPAMQEPVGFFTDTSVCIGCKACQVGCKHWNMLPGLEPRLSGRSYDNTLELSARTWRHVKFAEVIDTDIPANNRQGLHWLLASDSCKHCDDAPCMRACPTGALVRTEVGGVYPQADICNGCASCVAACPFGVIARNEKSGHSHKCTFCLDRVRDGLQPACAKTCPAASIRFGRLEDMRNAARNRLAHLRAQGVSNARLYGLEPTENYSSLHNIFLLLDRPSTYGLPETPLHPARRLKGDYIRAAAGVVLGIAILGASVIFGGVL</sequence>
<evidence type="ECO:0000256" key="6">
    <source>
        <dbReference type="ARBA" id="ARBA00023014"/>
    </source>
</evidence>
<reference evidence="10" key="1">
    <citation type="submission" date="2016-11" db="EMBL/GenBank/DDBJ databases">
        <authorList>
            <person name="Jaros S."/>
            <person name="Januszkiewicz K."/>
            <person name="Wedrychowicz H."/>
        </authorList>
    </citation>
    <scope>NUCLEOTIDE SEQUENCE [LARGE SCALE GENOMIC DNA]</scope>
    <source>
        <strain evidence="10">DSM 7057</strain>
    </source>
</reference>
<accession>A0AA94HQH8</accession>
<keyword evidence="2" id="KW-0004">4Fe-4S</keyword>
<feature type="transmembrane region" description="Helical" evidence="7">
    <location>
        <begin position="266"/>
        <end position="289"/>
    </location>
</feature>
<keyword evidence="7" id="KW-1133">Transmembrane helix</keyword>
<dbReference type="Proteomes" id="UP000182680">
    <property type="component" value="Unassembled WGS sequence"/>
</dbReference>
<evidence type="ECO:0000256" key="4">
    <source>
        <dbReference type="ARBA" id="ARBA00022737"/>
    </source>
</evidence>
<proteinExistence type="predicted"/>
<protein>
    <submittedName>
        <fullName evidence="9">Formate dehydrogenase iron-sulfur subunit</fullName>
    </submittedName>
</protein>
<dbReference type="InterPro" id="IPR017900">
    <property type="entry name" value="4Fe4S_Fe_S_CS"/>
</dbReference>
<keyword evidence="7" id="KW-0472">Membrane</keyword>
<dbReference type="InterPro" id="IPR051555">
    <property type="entry name" value="FDH_Electron_Transfer_Unit"/>
</dbReference>
<evidence type="ECO:0000313" key="9">
    <source>
        <dbReference type="EMBL" id="SFW17722.1"/>
    </source>
</evidence>
<dbReference type="PANTHER" id="PTHR43545:SF6">
    <property type="entry name" value="FORMATE DEHYDROGENASE, NITRATE-INDUCIBLE, IRON-SULFUR SUBUNIT"/>
    <property type="match status" value="1"/>
</dbReference>
<dbReference type="GO" id="GO:0030313">
    <property type="term" value="C:cell envelope"/>
    <property type="evidence" value="ECO:0007669"/>
    <property type="project" value="UniProtKB-SubCell"/>
</dbReference>
<dbReference type="GO" id="GO:0051539">
    <property type="term" value="F:4 iron, 4 sulfur cluster binding"/>
    <property type="evidence" value="ECO:0007669"/>
    <property type="project" value="UniProtKB-KW"/>
</dbReference>
<keyword evidence="3" id="KW-0479">Metal-binding</keyword>
<dbReference type="PANTHER" id="PTHR43545">
    <property type="entry name" value="FORMATE DEHYDROGENASE, NITRATE-INDUCIBLE, IRON-SULFUR SUBUNIT"/>
    <property type="match status" value="1"/>
</dbReference>
<dbReference type="AlphaFoldDB" id="A0AA94HQH8"/>
<dbReference type="Gene3D" id="3.30.70.20">
    <property type="match status" value="2"/>
</dbReference>
<dbReference type="InterPro" id="IPR017896">
    <property type="entry name" value="4Fe4S_Fe-S-bd"/>
</dbReference>
<keyword evidence="4" id="KW-0677">Repeat</keyword>
<feature type="domain" description="4Fe-4S ferredoxin-type" evidence="8">
    <location>
        <begin position="103"/>
        <end position="134"/>
    </location>
</feature>
<evidence type="ECO:0000256" key="2">
    <source>
        <dbReference type="ARBA" id="ARBA00022485"/>
    </source>
</evidence>
<dbReference type="RefSeq" id="WP_072311153.1">
    <property type="nucleotide sequence ID" value="NZ_FPIW01000003.1"/>
</dbReference>
<keyword evidence="6" id="KW-0411">Iron-sulfur</keyword>